<dbReference type="GO" id="GO:0071555">
    <property type="term" value="P:cell wall organization"/>
    <property type="evidence" value="ECO:0007669"/>
    <property type="project" value="UniProtKB-KW"/>
</dbReference>
<dbReference type="AlphaFoldDB" id="A0A1M7Z410"/>
<feature type="region of interest" description="Disordered" evidence="12">
    <location>
        <begin position="324"/>
        <end position="349"/>
    </location>
</feature>
<evidence type="ECO:0000256" key="4">
    <source>
        <dbReference type="ARBA" id="ARBA00022723"/>
    </source>
</evidence>
<dbReference type="Proteomes" id="UP000186406">
    <property type="component" value="Unassembled WGS sequence"/>
</dbReference>
<evidence type="ECO:0000256" key="6">
    <source>
        <dbReference type="ARBA" id="ARBA00022801"/>
    </source>
</evidence>
<dbReference type="PANTHER" id="PTHR37425:SF1">
    <property type="entry name" value="OUTER MEMBRANE PROTEIN"/>
    <property type="match status" value="1"/>
</dbReference>
<keyword evidence="4" id="KW-0479">Metal-binding</keyword>
<feature type="compositionally biased region" description="Polar residues" evidence="12">
    <location>
        <begin position="1"/>
        <end position="10"/>
    </location>
</feature>
<evidence type="ECO:0000256" key="10">
    <source>
        <dbReference type="ARBA" id="ARBA00093448"/>
    </source>
</evidence>
<comment type="similarity">
    <text evidence="10">Belongs to the peptidase M15 family.</text>
</comment>
<evidence type="ECO:0000256" key="8">
    <source>
        <dbReference type="ARBA" id="ARBA00023049"/>
    </source>
</evidence>
<name>A0A1M7Z410_9HYPH</name>
<evidence type="ECO:0000256" key="3">
    <source>
        <dbReference type="ARBA" id="ARBA00022670"/>
    </source>
</evidence>
<gene>
    <name evidence="13" type="ORF">SAMN02745172_00031</name>
</gene>
<evidence type="ECO:0000256" key="1">
    <source>
        <dbReference type="ARBA" id="ARBA00001947"/>
    </source>
</evidence>
<feature type="compositionally biased region" description="Low complexity" evidence="12">
    <location>
        <begin position="382"/>
        <end position="391"/>
    </location>
</feature>
<dbReference type="Pfam" id="PF05951">
    <property type="entry name" value="Peptidase_M15_2"/>
    <property type="match status" value="1"/>
</dbReference>
<dbReference type="STRING" id="1123029.SAMN02745172_00031"/>
<evidence type="ECO:0000256" key="2">
    <source>
        <dbReference type="ARBA" id="ARBA00004776"/>
    </source>
</evidence>
<evidence type="ECO:0000313" key="14">
    <source>
        <dbReference type="Proteomes" id="UP000186406"/>
    </source>
</evidence>
<evidence type="ECO:0000256" key="11">
    <source>
        <dbReference type="ARBA" id="ARBA00093666"/>
    </source>
</evidence>
<comment type="pathway">
    <text evidence="2">Cell wall biogenesis; cell wall polysaccharide biosynthesis.</text>
</comment>
<keyword evidence="5" id="KW-0732">Signal</keyword>
<evidence type="ECO:0000256" key="7">
    <source>
        <dbReference type="ARBA" id="ARBA00022833"/>
    </source>
</evidence>
<keyword evidence="6" id="KW-0378">Hydrolase</keyword>
<keyword evidence="9" id="KW-0961">Cell wall biogenesis/degradation</keyword>
<keyword evidence="7" id="KW-0862">Zinc</keyword>
<dbReference type="InterPro" id="IPR009045">
    <property type="entry name" value="Zn_M74/Hedgehog-like"/>
</dbReference>
<dbReference type="Gene3D" id="3.30.1380.10">
    <property type="match status" value="1"/>
</dbReference>
<feature type="compositionally biased region" description="Low complexity" evidence="12">
    <location>
        <begin position="339"/>
        <end position="349"/>
    </location>
</feature>
<keyword evidence="8" id="KW-0482">Metalloprotease</keyword>
<evidence type="ECO:0000256" key="9">
    <source>
        <dbReference type="ARBA" id="ARBA00023316"/>
    </source>
</evidence>
<keyword evidence="14" id="KW-1185">Reference proteome</keyword>
<dbReference type="GO" id="GO:0046872">
    <property type="term" value="F:metal ion binding"/>
    <property type="evidence" value="ECO:0007669"/>
    <property type="project" value="UniProtKB-KW"/>
</dbReference>
<proteinExistence type="inferred from homology"/>
<evidence type="ECO:0000313" key="13">
    <source>
        <dbReference type="EMBL" id="SHO59697.1"/>
    </source>
</evidence>
<organism evidence="13 14">
    <name type="scientific">Pseudoxanthobacter soli DSM 19599</name>
    <dbReference type="NCBI Taxonomy" id="1123029"/>
    <lineage>
        <taxon>Bacteria</taxon>
        <taxon>Pseudomonadati</taxon>
        <taxon>Pseudomonadota</taxon>
        <taxon>Alphaproteobacteria</taxon>
        <taxon>Hyphomicrobiales</taxon>
        <taxon>Segnochrobactraceae</taxon>
        <taxon>Pseudoxanthobacter</taxon>
    </lineage>
</organism>
<feature type="compositionally biased region" description="Acidic residues" evidence="12">
    <location>
        <begin position="324"/>
        <end position="338"/>
    </location>
</feature>
<accession>A0A1M7Z410</accession>
<sequence length="671" mass="68699">MSGQTDSLPSRSGRDPDTQRSGAGFGFSFGSRLFGSRCAALFLRGVRAAGACAVTTLVAGTVFAGALAATAKPAKAETRTLNLYYTHTGESAQITFKRDGKFIPSGLRQLNQFLRDWRRNEATRMDPALFDLIWEVYQKTGSHSPIRIVSAYRSPATNNMLRRRTRGVAKNSQHTYGKAMDFYLADVPISKIREIGLRMQVGGVGFYPTANTPFVHLDTGSVRHWPRMTREQLVRVFPNGHTLHVPSDGKPLPGFEEALADYEARKNGERRAIAAIDNSKGGSGGGFFAAFTGKQQTDDSQMVRPAPGKGKFFLAALFGGGADEEEDNASAAAGDDEGGAPAPVAAPAPAKAPAAPAAAAVAASDAALPGVRNALPGTSLEAAPAKAAPAAQSDDDETPAAVPPPARPAAPGSDSIGTFVAGAQGIPQPSDEEPSQRPVAVVPILKPADAPAAPAVAEAVMIAAAQMPVPRPQDAPAAADAAAPADQEADPAVQVAAAYGNVLPEPRPAGEPAPVTALGYAGSAVTPPPTGDGDVLAETARAVLRGSRITSRVPAALPPASLPPVHAPLGAAPAVAGLAGGTDDPLAFLGGSAGVPSKTDPRLLSNQVSVRSQTFAQLSKPDYRSLNALLAPPASPIAAAAIVASDTFVVANAPAVDHFSGAADQPMTASR</sequence>
<dbReference type="SUPFAM" id="SSF55166">
    <property type="entry name" value="Hedgehog/DD-peptidase"/>
    <property type="match status" value="1"/>
</dbReference>
<evidence type="ECO:0000256" key="12">
    <source>
        <dbReference type="SAM" id="MobiDB-lite"/>
    </source>
</evidence>
<dbReference type="InterPro" id="IPR010275">
    <property type="entry name" value="MepK"/>
</dbReference>
<protein>
    <recommendedName>
        <fullName evidence="11">Murein endopeptidase K</fullName>
    </recommendedName>
</protein>
<dbReference type="GO" id="GO:0006508">
    <property type="term" value="P:proteolysis"/>
    <property type="evidence" value="ECO:0007669"/>
    <property type="project" value="UniProtKB-KW"/>
</dbReference>
<dbReference type="GO" id="GO:0008237">
    <property type="term" value="F:metallopeptidase activity"/>
    <property type="evidence" value="ECO:0007669"/>
    <property type="project" value="UniProtKB-KW"/>
</dbReference>
<dbReference type="PANTHER" id="PTHR37425">
    <property type="match status" value="1"/>
</dbReference>
<comment type="cofactor">
    <cofactor evidence="1">
        <name>Zn(2+)</name>
        <dbReference type="ChEBI" id="CHEBI:29105"/>
    </cofactor>
</comment>
<feature type="region of interest" description="Disordered" evidence="12">
    <location>
        <begin position="382"/>
        <end position="438"/>
    </location>
</feature>
<feature type="region of interest" description="Disordered" evidence="12">
    <location>
        <begin position="1"/>
        <end position="22"/>
    </location>
</feature>
<dbReference type="CDD" id="cd14844">
    <property type="entry name" value="Zn-DD-carboxypeptidase_like"/>
    <property type="match status" value="1"/>
</dbReference>
<keyword evidence="3" id="KW-0645">Protease</keyword>
<evidence type="ECO:0000256" key="5">
    <source>
        <dbReference type="ARBA" id="ARBA00022729"/>
    </source>
</evidence>
<reference evidence="13 14" key="1">
    <citation type="submission" date="2016-12" db="EMBL/GenBank/DDBJ databases">
        <authorList>
            <person name="Song W.-J."/>
            <person name="Kurnit D.M."/>
        </authorList>
    </citation>
    <scope>NUCLEOTIDE SEQUENCE [LARGE SCALE GENOMIC DNA]</scope>
    <source>
        <strain evidence="13 14">DSM 19599</strain>
    </source>
</reference>
<dbReference type="EMBL" id="FRXO01000001">
    <property type="protein sequence ID" value="SHO59697.1"/>
    <property type="molecule type" value="Genomic_DNA"/>
</dbReference>